<dbReference type="GO" id="GO:0005886">
    <property type="term" value="C:plasma membrane"/>
    <property type="evidence" value="ECO:0007669"/>
    <property type="project" value="UniProtKB-UniRule"/>
</dbReference>
<dbReference type="GO" id="GO:0015234">
    <property type="term" value="F:thiamine transmembrane transporter activity"/>
    <property type="evidence" value="ECO:0007669"/>
    <property type="project" value="TreeGrafter"/>
</dbReference>
<dbReference type="KEGG" id="pcoo:112867326"/>
<evidence type="ECO:0000256" key="4">
    <source>
        <dbReference type="SAM" id="Phobius"/>
    </source>
</evidence>
<comment type="subcellular location">
    <subcellularLocation>
        <location evidence="2">Membrane</location>
        <topology evidence="2">Multi-pass membrane protein</topology>
    </subcellularLocation>
</comment>
<dbReference type="GeneID" id="112867326"/>
<feature type="transmembrane region" description="Helical" evidence="4">
    <location>
        <begin position="194"/>
        <end position="220"/>
    </location>
</feature>
<dbReference type="PIRSF" id="PIRSF028739">
    <property type="entry name" value="Folate_carrier"/>
    <property type="match status" value="1"/>
</dbReference>
<evidence type="ECO:0000256" key="3">
    <source>
        <dbReference type="SAM" id="MobiDB-lite"/>
    </source>
</evidence>
<organism evidence="5 6">
    <name type="scientific">Puma concolor</name>
    <name type="common">Mountain lion</name>
    <name type="synonym">Felis concolor</name>
    <dbReference type="NCBI Taxonomy" id="9696"/>
    <lineage>
        <taxon>Eukaryota</taxon>
        <taxon>Metazoa</taxon>
        <taxon>Chordata</taxon>
        <taxon>Craniata</taxon>
        <taxon>Vertebrata</taxon>
        <taxon>Euteleostomi</taxon>
        <taxon>Mammalia</taxon>
        <taxon>Eutheria</taxon>
        <taxon>Laurasiatheria</taxon>
        <taxon>Carnivora</taxon>
        <taxon>Feliformia</taxon>
        <taxon>Felidae</taxon>
        <taxon>Felinae</taxon>
        <taxon>Puma</taxon>
    </lineage>
</organism>
<comment type="similarity">
    <text evidence="1 2">Belongs to the reduced folate carrier (RFC) transporter (TC 2.A.48) family.</text>
</comment>
<feature type="transmembrane region" description="Helical" evidence="4">
    <location>
        <begin position="12"/>
        <end position="28"/>
    </location>
</feature>
<dbReference type="RefSeq" id="XP_025786107.1">
    <property type="nucleotide sequence ID" value="XM_025930322.1"/>
</dbReference>
<dbReference type="InterPro" id="IPR002666">
    <property type="entry name" value="Folate_carrier"/>
</dbReference>
<evidence type="ECO:0000256" key="1">
    <source>
        <dbReference type="ARBA" id="ARBA00005773"/>
    </source>
</evidence>
<proteinExistence type="inferred from homology"/>
<keyword evidence="5" id="KW-1185">Reference proteome</keyword>
<feature type="transmembrane region" description="Helical" evidence="4">
    <location>
        <begin position="167"/>
        <end position="187"/>
    </location>
</feature>
<dbReference type="PANTHER" id="PTHR10686">
    <property type="entry name" value="FOLATE TRANSPORTER"/>
    <property type="match status" value="1"/>
</dbReference>
<dbReference type="PANTHER" id="PTHR10686:SF37">
    <property type="entry name" value="THIAMINE TRANSPORTER 2"/>
    <property type="match status" value="1"/>
</dbReference>
<feature type="transmembrane region" description="Helical" evidence="4">
    <location>
        <begin position="226"/>
        <end position="251"/>
    </location>
</feature>
<feature type="transmembrane region" description="Helical" evidence="4">
    <location>
        <begin position="58"/>
        <end position="77"/>
    </location>
</feature>
<feature type="transmembrane region" description="Helical" evidence="4">
    <location>
        <begin position="263"/>
        <end position="285"/>
    </location>
</feature>
<reference evidence="6" key="1">
    <citation type="submission" date="2025-08" db="UniProtKB">
        <authorList>
            <consortium name="RefSeq"/>
        </authorList>
    </citation>
    <scope>IDENTIFICATION</scope>
    <source>
        <tissue evidence="6">Blood</tissue>
    </source>
</reference>
<evidence type="ECO:0000313" key="6">
    <source>
        <dbReference type="RefSeq" id="XP_025786107.1"/>
    </source>
</evidence>
<dbReference type="AlphaFoldDB" id="A0A6P6ID64"/>
<keyword evidence="2 4" id="KW-0472">Membrane</keyword>
<keyword evidence="4" id="KW-1133">Transmembrane helix</keyword>
<name>A0A6P6ID64_PUMCO</name>
<evidence type="ECO:0000313" key="5">
    <source>
        <dbReference type="Proteomes" id="UP000515131"/>
    </source>
</evidence>
<accession>A0A6P6ID64</accession>
<keyword evidence="2" id="KW-0813">Transport</keyword>
<dbReference type="Proteomes" id="UP000515131">
    <property type="component" value="Unplaced"/>
</dbReference>
<keyword evidence="4" id="KW-0812">Transmembrane</keyword>
<gene>
    <name evidence="6" type="primary">LOC112867326</name>
</gene>
<feature type="region of interest" description="Disordered" evidence="3">
    <location>
        <begin position="297"/>
        <end position="320"/>
    </location>
</feature>
<evidence type="ECO:0000256" key="2">
    <source>
        <dbReference type="PIRNR" id="PIRNR028739"/>
    </source>
</evidence>
<sequence length="320" mass="35904">MGCFKASPSHSWIYPTVILCLFGFFSMMRPSEPFLVPYLSGPDKNLTSSEITNEILPIWTYSYLALLFPVFIATDYVRYKPVIILQGISFVVTWLLLLFGQGFYWSLWWAFSTAGFNQILNYVQILWDYKAPSQNSFIYNGAVEAVATFGGAVAAFAVGFVKVNWDLLGELALAIFSIISAGSLFLMHYTTNIWVCYAGYLIFKSSYMLLITIAAFQIAVNLSVERYALVFGMNTFVALVIQTIMTVIVVDQKGLNLPISIQFLVYGSYFAVIAGIFLMRSIYIICSTKFQEQPQSSATCQNPAEPHPDGPRNVNMETKL</sequence>
<dbReference type="Pfam" id="PF01770">
    <property type="entry name" value="Folate_carrier"/>
    <property type="match status" value="2"/>
</dbReference>
<protein>
    <submittedName>
        <fullName evidence="6">Thiamine transporter 2-like</fullName>
    </submittedName>
</protein>
<feature type="transmembrane region" description="Helical" evidence="4">
    <location>
        <begin position="137"/>
        <end position="161"/>
    </location>
</feature>